<feature type="domain" description="Nitroreductase" evidence="4">
    <location>
        <begin position="31"/>
        <end position="199"/>
    </location>
</feature>
<accession>A0A5B9PEB4</accession>
<dbReference type="Proteomes" id="UP000322214">
    <property type="component" value="Chromosome"/>
</dbReference>
<keyword evidence="3 5" id="KW-0560">Oxidoreductase</keyword>
<dbReference type="SUPFAM" id="SSF55469">
    <property type="entry name" value="FMN-dependent nitroreductase-like"/>
    <property type="match status" value="1"/>
</dbReference>
<evidence type="ECO:0000313" key="6">
    <source>
        <dbReference type="Proteomes" id="UP000322214"/>
    </source>
</evidence>
<dbReference type="GO" id="GO:0016491">
    <property type="term" value="F:oxidoreductase activity"/>
    <property type="evidence" value="ECO:0007669"/>
    <property type="project" value="UniProtKB-KW"/>
</dbReference>
<evidence type="ECO:0000313" key="5">
    <source>
        <dbReference type="EMBL" id="QEG21371.1"/>
    </source>
</evidence>
<dbReference type="Pfam" id="PF00881">
    <property type="entry name" value="Nitroreductase"/>
    <property type="match status" value="1"/>
</dbReference>
<reference evidence="5 6" key="1">
    <citation type="submission" date="2019-08" db="EMBL/GenBank/DDBJ databases">
        <title>Deep-cultivation of Planctomycetes and their phenomic and genomic characterization uncovers novel biology.</title>
        <authorList>
            <person name="Wiegand S."/>
            <person name="Jogler M."/>
            <person name="Boedeker C."/>
            <person name="Pinto D."/>
            <person name="Vollmers J."/>
            <person name="Rivas-Marin E."/>
            <person name="Kohn T."/>
            <person name="Peeters S.H."/>
            <person name="Heuer A."/>
            <person name="Rast P."/>
            <person name="Oberbeckmann S."/>
            <person name="Bunk B."/>
            <person name="Jeske O."/>
            <person name="Meyerdierks A."/>
            <person name="Storesund J.E."/>
            <person name="Kallscheuer N."/>
            <person name="Luecker S."/>
            <person name="Lage O.M."/>
            <person name="Pohl T."/>
            <person name="Merkel B.J."/>
            <person name="Hornburger P."/>
            <person name="Mueller R.-W."/>
            <person name="Bruemmer F."/>
            <person name="Labrenz M."/>
            <person name="Spormann A.M."/>
            <person name="Op den Camp H."/>
            <person name="Overmann J."/>
            <person name="Amann R."/>
            <person name="Jetten M.S.M."/>
            <person name="Mascher T."/>
            <person name="Medema M.H."/>
            <person name="Devos D.P."/>
            <person name="Kaster A.-K."/>
            <person name="Ovreas L."/>
            <person name="Rohde M."/>
            <person name="Galperin M.Y."/>
            <person name="Jogler C."/>
        </authorList>
    </citation>
    <scope>NUCLEOTIDE SEQUENCE [LARGE SCALE GENOMIC DNA]</scope>
    <source>
        <strain evidence="5 6">FC18</strain>
    </source>
</reference>
<dbReference type="InterPro" id="IPR029479">
    <property type="entry name" value="Nitroreductase"/>
</dbReference>
<sequence length="222" mass="24359">MAKGNHIPLKNFETRPAEEMEKRSADFYSHLKTRRSVRDFSDAPIPDAVIENCLLAAGTAPNGANLQPWHFSVVKSPEIKAEIRKAAEVEEYEFYHGKAPQDWLDALAPLGTNASKPFLETASTLIVIFSQTFGFDETGEKVKHYYVSESVGIATGFLIAALHDAGCATLTHTPSPMKFLNRILGRPSNERPFLVLVVGQPAAGALVPDIAKKTANEISTWH</sequence>
<dbReference type="STRING" id="980251.GCA_001642875_01713"/>
<proteinExistence type="predicted"/>
<evidence type="ECO:0000256" key="3">
    <source>
        <dbReference type="ARBA" id="ARBA00023002"/>
    </source>
</evidence>
<organism evidence="5 6">
    <name type="scientific">Mariniblastus fucicola</name>
    <dbReference type="NCBI Taxonomy" id="980251"/>
    <lineage>
        <taxon>Bacteria</taxon>
        <taxon>Pseudomonadati</taxon>
        <taxon>Planctomycetota</taxon>
        <taxon>Planctomycetia</taxon>
        <taxon>Pirellulales</taxon>
        <taxon>Pirellulaceae</taxon>
        <taxon>Mariniblastus</taxon>
    </lineage>
</organism>
<evidence type="ECO:0000256" key="2">
    <source>
        <dbReference type="ARBA" id="ARBA00022643"/>
    </source>
</evidence>
<dbReference type="InterPro" id="IPR000415">
    <property type="entry name" value="Nitroreductase-like"/>
</dbReference>
<dbReference type="CDD" id="cd02144">
    <property type="entry name" value="iodotyrosine_dehalogenase"/>
    <property type="match status" value="1"/>
</dbReference>
<dbReference type="PANTHER" id="PTHR23026:SF90">
    <property type="entry name" value="IODOTYROSINE DEIODINASE 1"/>
    <property type="match status" value="1"/>
</dbReference>
<protein>
    <submittedName>
        <fullName evidence="5">NADH dehydrogenase</fullName>
        <ecNumber evidence="5">1.6.99.3</ecNumber>
    </submittedName>
</protein>
<dbReference type="KEGG" id="mff:MFFC18_12270"/>
<dbReference type="EC" id="1.6.99.3" evidence="5"/>
<keyword evidence="2" id="KW-0288">FMN</keyword>
<dbReference type="EMBL" id="CP042912">
    <property type="protein sequence ID" value="QEG21371.1"/>
    <property type="molecule type" value="Genomic_DNA"/>
</dbReference>
<dbReference type="OrthoDB" id="9812105at2"/>
<name>A0A5B9PEB4_9BACT</name>
<dbReference type="PANTHER" id="PTHR23026">
    <property type="entry name" value="NADPH NITROREDUCTASE"/>
    <property type="match status" value="1"/>
</dbReference>
<evidence type="ECO:0000259" key="4">
    <source>
        <dbReference type="Pfam" id="PF00881"/>
    </source>
</evidence>
<keyword evidence="1" id="KW-0285">Flavoprotein</keyword>
<dbReference type="Gene3D" id="3.40.109.10">
    <property type="entry name" value="NADH Oxidase"/>
    <property type="match status" value="1"/>
</dbReference>
<keyword evidence="6" id="KW-1185">Reference proteome</keyword>
<evidence type="ECO:0000256" key="1">
    <source>
        <dbReference type="ARBA" id="ARBA00022630"/>
    </source>
</evidence>
<dbReference type="AlphaFoldDB" id="A0A5B9PEB4"/>
<gene>
    <name evidence="5" type="primary">nox</name>
    <name evidence="5" type="ORF">MFFC18_12270</name>
</gene>
<dbReference type="InterPro" id="IPR050627">
    <property type="entry name" value="Nitroreductase/BluB"/>
</dbReference>
<dbReference type="RefSeq" id="WP_075081640.1">
    <property type="nucleotide sequence ID" value="NZ_CP042912.1"/>
</dbReference>